<evidence type="ECO:0000313" key="5">
    <source>
        <dbReference type="Proteomes" id="UP000184462"/>
    </source>
</evidence>
<dbReference type="Proteomes" id="UP000184462">
    <property type="component" value="Unassembled WGS sequence"/>
</dbReference>
<feature type="transmembrane region" description="Helical" evidence="2">
    <location>
        <begin position="449"/>
        <end position="467"/>
    </location>
</feature>
<evidence type="ECO:0000313" key="4">
    <source>
        <dbReference type="EMBL" id="SHE97872.1"/>
    </source>
</evidence>
<dbReference type="InterPro" id="IPR016032">
    <property type="entry name" value="Sig_transdc_resp-reg_C-effctor"/>
</dbReference>
<proteinExistence type="predicted"/>
<dbReference type="SUPFAM" id="SSF48452">
    <property type="entry name" value="TPR-like"/>
    <property type="match status" value="1"/>
</dbReference>
<keyword evidence="2" id="KW-1133">Transmembrane helix</keyword>
<evidence type="ECO:0000256" key="2">
    <source>
        <dbReference type="SAM" id="Phobius"/>
    </source>
</evidence>
<dbReference type="Pfam" id="PF00196">
    <property type="entry name" value="GerE"/>
    <property type="match status" value="1"/>
</dbReference>
<feature type="coiled-coil region" evidence="1">
    <location>
        <begin position="467"/>
        <end position="548"/>
    </location>
</feature>
<evidence type="ECO:0000256" key="1">
    <source>
        <dbReference type="SAM" id="Coils"/>
    </source>
</evidence>
<organism evidence="4 5">
    <name type="scientific">Psychroflexus salarius</name>
    <dbReference type="NCBI Taxonomy" id="1155689"/>
    <lineage>
        <taxon>Bacteria</taxon>
        <taxon>Pseudomonadati</taxon>
        <taxon>Bacteroidota</taxon>
        <taxon>Flavobacteriia</taxon>
        <taxon>Flavobacteriales</taxon>
        <taxon>Flavobacteriaceae</taxon>
        <taxon>Psychroflexus</taxon>
    </lineage>
</organism>
<evidence type="ECO:0000259" key="3">
    <source>
        <dbReference type="SMART" id="SM00421"/>
    </source>
</evidence>
<keyword evidence="2" id="KW-0812">Transmembrane</keyword>
<dbReference type="InterPro" id="IPR011990">
    <property type="entry name" value="TPR-like_helical_dom_sf"/>
</dbReference>
<accession>A0A1M4XX98</accession>
<dbReference type="SMART" id="SM00421">
    <property type="entry name" value="HTH_LUXR"/>
    <property type="match status" value="1"/>
</dbReference>
<dbReference type="AlphaFoldDB" id="A0A1M4XX98"/>
<dbReference type="SUPFAM" id="SSF46894">
    <property type="entry name" value="C-terminal effector domain of the bipartite response regulators"/>
    <property type="match status" value="1"/>
</dbReference>
<dbReference type="STRING" id="1155689.SAMN05444278_1112"/>
<keyword evidence="2" id="KW-0472">Membrane</keyword>
<keyword evidence="1" id="KW-0175">Coiled coil</keyword>
<dbReference type="EMBL" id="FQTW01000011">
    <property type="protein sequence ID" value="SHE97872.1"/>
    <property type="molecule type" value="Genomic_DNA"/>
</dbReference>
<reference evidence="4 5" key="1">
    <citation type="submission" date="2016-11" db="EMBL/GenBank/DDBJ databases">
        <authorList>
            <person name="Jaros S."/>
            <person name="Januszkiewicz K."/>
            <person name="Wedrychowicz H."/>
        </authorList>
    </citation>
    <scope>NUCLEOTIDE SEQUENCE [LARGE SCALE GENOMIC DNA]</scope>
    <source>
        <strain evidence="4 5">DSM 25661</strain>
    </source>
</reference>
<dbReference type="OrthoDB" id="1090267at2"/>
<dbReference type="RefSeq" id="WP_073193618.1">
    <property type="nucleotide sequence ID" value="NZ_FQTW01000011.1"/>
</dbReference>
<name>A0A1M4XX98_9FLAO</name>
<gene>
    <name evidence="4" type="ORF">SAMN05444278_1112</name>
</gene>
<dbReference type="Gene3D" id="1.10.10.10">
    <property type="entry name" value="Winged helix-like DNA-binding domain superfamily/Winged helix DNA-binding domain"/>
    <property type="match status" value="1"/>
</dbReference>
<keyword evidence="5" id="KW-1185">Reference proteome</keyword>
<dbReference type="GO" id="GO:0006355">
    <property type="term" value="P:regulation of DNA-templated transcription"/>
    <property type="evidence" value="ECO:0007669"/>
    <property type="project" value="InterPro"/>
</dbReference>
<dbReference type="GO" id="GO:0003677">
    <property type="term" value="F:DNA binding"/>
    <property type="evidence" value="ECO:0007669"/>
    <property type="project" value="InterPro"/>
</dbReference>
<sequence>MNQSLFLVFFLFLFIPKVSLSSPNCQSILTIERFNKLSNKEKRNQIHPYLLQVFCNSANREKYFELYLNTFKTKNQKKQRLDELTHQLHKVILGNKNAEFYEFINEVIDRIEGSIPQLKTEIAFINFKFTYYNNRYGNLKACNYLNEYSQLANKDATNSMKFYNHLLKLSKCAEYADDYNASIYYLLKALEITKQLKYPKSRLKSGHIYKSLSMRYYELKDYQNTEIYADSAINTFLPDFKHKIGLAVGYEYKALALYQRHKDYKHALQYLGNAQHIYKKIGNISRYHFVERLKAEVYSTKNPDLATKHLLNHINYFQKNKRKLHQTKAWLLAYEILESNKLEALPTTSNFTLTKKRIIDSLTGFLNEEELQNQLKITNTLIDYYSIFLETDSLIKYNHLQNRLEVKRDQHNLKQKQTNVNLYLNNYKKEQELTQLSLLNQEQSYKNKLLSSLICIVVIALIFYFFYKRKQKQILLAQLKLEETEHNKLKTEQKLKEELILKKEQAEKMLKLAYDNELKSKELLKLKLQQKQNQVEAAQLEKQSSVNLLNEVFLALKDEKVNDASHLLKKLQTDEIIKKHNNSLKEVFESISPNFMQQLNKINANLTEQDILYCVLIRQKYSTKQIADFLSISPKSVNQHKYRLKKKLAISKEENINTFIANIKNE</sequence>
<protein>
    <submittedName>
        <fullName evidence="4">Regulatory protein, luxR family</fullName>
    </submittedName>
</protein>
<feature type="domain" description="HTH luxR-type" evidence="3">
    <location>
        <begin position="603"/>
        <end position="660"/>
    </location>
</feature>
<dbReference type="InterPro" id="IPR036388">
    <property type="entry name" value="WH-like_DNA-bd_sf"/>
</dbReference>
<dbReference type="InterPro" id="IPR000792">
    <property type="entry name" value="Tscrpt_reg_LuxR_C"/>
</dbReference>